<keyword evidence="12" id="KW-1185">Reference proteome</keyword>
<dbReference type="EMBL" id="JAATLI010000012">
    <property type="protein sequence ID" value="NJC19668.1"/>
    <property type="molecule type" value="Genomic_DNA"/>
</dbReference>
<dbReference type="GO" id="GO:0009279">
    <property type="term" value="C:cell outer membrane"/>
    <property type="evidence" value="ECO:0007669"/>
    <property type="project" value="UniProtKB-SubCell"/>
</dbReference>
<evidence type="ECO:0000313" key="10">
    <source>
        <dbReference type="EMBL" id="WOF11581.1"/>
    </source>
</evidence>
<evidence type="ECO:0000256" key="5">
    <source>
        <dbReference type="ARBA" id="ARBA00023237"/>
    </source>
</evidence>
<evidence type="ECO:0000259" key="8">
    <source>
        <dbReference type="Pfam" id="PF14322"/>
    </source>
</evidence>
<evidence type="ECO:0000313" key="11">
    <source>
        <dbReference type="Proteomes" id="UP000576368"/>
    </source>
</evidence>
<dbReference type="AlphaFoldDB" id="A0A7X5YEF3"/>
<keyword evidence="3 6" id="KW-0732">Signal</keyword>
<dbReference type="PROSITE" id="PS51257">
    <property type="entry name" value="PROKAR_LIPOPROTEIN"/>
    <property type="match status" value="1"/>
</dbReference>
<evidence type="ECO:0000259" key="7">
    <source>
        <dbReference type="Pfam" id="PF07980"/>
    </source>
</evidence>
<keyword evidence="5" id="KW-0998">Cell outer membrane</keyword>
<reference evidence="10 12" key="1">
    <citation type="submission" date="2019-09" db="EMBL/GenBank/DDBJ databases">
        <title>Butyricimonas paravirosa DSM 105722 (=214-4 = JCM 18677 = CCUG 65563).</title>
        <authorList>
            <person name="Le Roy T."/>
            <person name="Cani P.D."/>
        </authorList>
    </citation>
    <scope>NUCLEOTIDE SEQUENCE [LARGE SCALE GENOMIC DNA]</scope>
    <source>
        <strain evidence="10 12">DSM 105722</strain>
    </source>
</reference>
<feature type="signal peptide" evidence="6">
    <location>
        <begin position="1"/>
        <end position="18"/>
    </location>
</feature>
<dbReference type="InterPro" id="IPR033985">
    <property type="entry name" value="SusD-like_N"/>
</dbReference>
<accession>A0A7X5YEF3</accession>
<evidence type="ECO:0000256" key="2">
    <source>
        <dbReference type="ARBA" id="ARBA00006275"/>
    </source>
</evidence>
<evidence type="ECO:0000256" key="3">
    <source>
        <dbReference type="ARBA" id="ARBA00022729"/>
    </source>
</evidence>
<evidence type="ECO:0000313" key="12">
    <source>
        <dbReference type="Proteomes" id="UP001302374"/>
    </source>
</evidence>
<dbReference type="InterPro" id="IPR012944">
    <property type="entry name" value="SusD_RagB_dom"/>
</dbReference>
<evidence type="ECO:0000256" key="6">
    <source>
        <dbReference type="SAM" id="SignalP"/>
    </source>
</evidence>
<organism evidence="9 11">
    <name type="scientific">Butyricimonas paravirosa</name>
    <dbReference type="NCBI Taxonomy" id="1472417"/>
    <lineage>
        <taxon>Bacteria</taxon>
        <taxon>Pseudomonadati</taxon>
        <taxon>Bacteroidota</taxon>
        <taxon>Bacteroidia</taxon>
        <taxon>Bacteroidales</taxon>
        <taxon>Odoribacteraceae</taxon>
        <taxon>Butyricimonas</taxon>
    </lineage>
</organism>
<protein>
    <submittedName>
        <fullName evidence="10">RagB/SusD family nutrient uptake outer membrane protein</fullName>
    </submittedName>
</protein>
<evidence type="ECO:0000313" key="9">
    <source>
        <dbReference type="EMBL" id="NJC19668.1"/>
    </source>
</evidence>
<proteinExistence type="inferred from homology"/>
<gene>
    <name evidence="10" type="ORF">F1644_04530</name>
    <name evidence="9" type="ORF">GGR15_003304</name>
</gene>
<dbReference type="Pfam" id="PF14322">
    <property type="entry name" value="SusD-like_3"/>
    <property type="match status" value="1"/>
</dbReference>
<evidence type="ECO:0000256" key="4">
    <source>
        <dbReference type="ARBA" id="ARBA00023136"/>
    </source>
</evidence>
<dbReference type="EMBL" id="CP043839">
    <property type="protein sequence ID" value="WOF11581.1"/>
    <property type="molecule type" value="Genomic_DNA"/>
</dbReference>
<dbReference type="GeneID" id="86890537"/>
<feature type="domain" description="SusD-like N-terminal" evidence="8">
    <location>
        <begin position="117"/>
        <end position="252"/>
    </location>
</feature>
<dbReference type="RefSeq" id="WP_118301962.1">
    <property type="nucleotide sequence ID" value="NZ_BMPA01000011.1"/>
</dbReference>
<comment type="similarity">
    <text evidence="2">Belongs to the SusD family.</text>
</comment>
<evidence type="ECO:0000256" key="1">
    <source>
        <dbReference type="ARBA" id="ARBA00004442"/>
    </source>
</evidence>
<reference evidence="9 11" key="2">
    <citation type="submission" date="2020-03" db="EMBL/GenBank/DDBJ databases">
        <title>Genomic Encyclopedia of Type Strains, Phase IV (KMG-IV): sequencing the most valuable type-strain genomes for metagenomic binning, comparative biology and taxonomic classification.</title>
        <authorList>
            <person name="Goeker M."/>
        </authorList>
    </citation>
    <scope>NUCLEOTIDE SEQUENCE [LARGE SCALE GENOMIC DNA]</scope>
    <source>
        <strain evidence="9 11">DSM 105722</strain>
    </source>
</reference>
<dbReference type="InterPro" id="IPR011990">
    <property type="entry name" value="TPR-like_helical_dom_sf"/>
</dbReference>
<dbReference type="SUPFAM" id="SSF48452">
    <property type="entry name" value="TPR-like"/>
    <property type="match status" value="1"/>
</dbReference>
<dbReference type="Pfam" id="PF07980">
    <property type="entry name" value="SusD_RagB"/>
    <property type="match status" value="1"/>
</dbReference>
<dbReference type="Proteomes" id="UP001302374">
    <property type="component" value="Chromosome"/>
</dbReference>
<dbReference type="Proteomes" id="UP000576368">
    <property type="component" value="Unassembled WGS sequence"/>
</dbReference>
<feature type="domain" description="RagB/SusD" evidence="7">
    <location>
        <begin position="345"/>
        <end position="507"/>
    </location>
</feature>
<sequence length="520" mass="59996">MKNILFIGLLLLSMSACSSFLEEYSQDLARVENITDLDELLLGSAYLPAGKISSTSSGGSSMNGDPYSYFIHFMSDELQQNGSQVDRSAFDPMSSSIFGYYTWQRNVGIDIKGTMIGMENSFWKSTYQYINATNMILDELENVSAKGNEEELNKIRIEGEARFLRALYYFSLVNLYAEPYAPSKAAQTQGIPLKLTSYIEDKDYTCSRVSEIYEQIIRDLKKAEECLAQTSRKSVYRADLTATYLLMSRVYLYMQDYKNARTYAQYVLDRNDNLTDLKSFAGQDNVFTSQSSEVLFSMGGHLLSSYIYGSDSNEEQYPFYVSEDLIKAFDNDNDLRKSLYITEGTFGYYYKKIYWGRSHYNEACSVSDNFMFRTSEAYLNLAEAAAFDDDEPTARRILGLLQAKRFSTPPAITESGNALIDLIRHERQRELCLEGHRWYDLRRYTVCEKYPWSKSFQHVFTDYELSLSVYDYVAIRTRVFELEANDKAYTLSFPKEVLDFQNNLSKNERPDRIPVETINH</sequence>
<keyword evidence="4" id="KW-0472">Membrane</keyword>
<dbReference type="Gene3D" id="1.25.40.390">
    <property type="match status" value="1"/>
</dbReference>
<comment type="subcellular location">
    <subcellularLocation>
        <location evidence="1">Cell outer membrane</location>
    </subcellularLocation>
</comment>
<feature type="chain" id="PRO_5031351912" evidence="6">
    <location>
        <begin position="19"/>
        <end position="520"/>
    </location>
</feature>
<name>A0A7X5YEF3_9BACT</name>